<evidence type="ECO:0000256" key="6">
    <source>
        <dbReference type="ARBA" id="ARBA00049486"/>
    </source>
</evidence>
<feature type="region of interest" description="Disordered" evidence="7">
    <location>
        <begin position="307"/>
        <end position="332"/>
    </location>
</feature>
<sequence>MNALTHPAKELRTSLFAIEDVVSELAQVRKNWRASQQRSTEPGGRELPSRDALGKIIADLRGALFPMRLGPPELRQESEDFYVGHTLDTVLHSLLGQVRLELSYVSRYRQEIELQLEDKAVHIVQQFSRALPAIRRLLDSDVIAAYQGDPAARSVDEVLLCYPGVLAMIHHRIAHQLYQLDVPLLARIVAEIAHAQTGIDIHPGARIGAGFFIDHGTGVVIGETTIIGERVRIYQAVTLGAKRFPADEEGHLHKGLARHPIVEDEVVIYAGATVLGRVTLGRGAVIGGNVWITNDVAAGSHVSQANLKHDDRHDHKHGGRQDQTDPVDEATA</sequence>
<dbReference type="Gene3D" id="2.160.10.10">
    <property type="entry name" value="Hexapeptide repeat proteins"/>
    <property type="match status" value="1"/>
</dbReference>
<keyword evidence="9" id="KW-1185">Reference proteome</keyword>
<gene>
    <name evidence="8" type="ORF">H8K55_06255</name>
</gene>
<dbReference type="Pfam" id="PF00132">
    <property type="entry name" value="Hexapep"/>
    <property type="match status" value="1"/>
</dbReference>
<keyword evidence="5" id="KW-0012">Acyltransferase</keyword>
<evidence type="ECO:0000256" key="2">
    <source>
        <dbReference type="ARBA" id="ARBA00013266"/>
    </source>
</evidence>
<comment type="caution">
    <text evidence="8">The sequence shown here is derived from an EMBL/GenBank/DDBJ whole genome shotgun (WGS) entry which is preliminary data.</text>
</comment>
<dbReference type="InterPro" id="IPR045304">
    <property type="entry name" value="LbH_SAT"/>
</dbReference>
<dbReference type="InterPro" id="IPR053376">
    <property type="entry name" value="Serine_acetyltransferase"/>
</dbReference>
<evidence type="ECO:0000256" key="7">
    <source>
        <dbReference type="SAM" id="MobiDB-lite"/>
    </source>
</evidence>
<dbReference type="InterPro" id="IPR011004">
    <property type="entry name" value="Trimer_LpxA-like_sf"/>
</dbReference>
<reference evidence="8 9" key="1">
    <citation type="submission" date="2020-08" db="EMBL/GenBank/DDBJ databases">
        <title>Novel species isolated from subtropical streams in China.</title>
        <authorList>
            <person name="Lu H."/>
        </authorList>
    </citation>
    <scope>NUCLEOTIDE SEQUENCE [LARGE SCALE GENOMIC DNA]</scope>
    <source>
        <strain evidence="8 9">LX15W</strain>
    </source>
</reference>
<evidence type="ECO:0000256" key="1">
    <source>
        <dbReference type="ARBA" id="ARBA00007274"/>
    </source>
</evidence>
<dbReference type="InterPro" id="IPR042122">
    <property type="entry name" value="Ser_AcTrfase_N_sf"/>
</dbReference>
<keyword evidence="3" id="KW-0028">Amino-acid biosynthesis</keyword>
<feature type="compositionally biased region" description="Basic and acidic residues" evidence="7">
    <location>
        <begin position="307"/>
        <end position="323"/>
    </location>
</feature>
<keyword evidence="4" id="KW-0808">Transferase</keyword>
<proteinExistence type="inferred from homology"/>
<dbReference type="EC" id="2.3.1.30" evidence="2"/>
<dbReference type="RefSeq" id="WP_186941230.1">
    <property type="nucleotide sequence ID" value="NZ_JACOGA010000005.1"/>
</dbReference>
<evidence type="ECO:0000313" key="9">
    <source>
        <dbReference type="Proteomes" id="UP000624279"/>
    </source>
</evidence>
<dbReference type="CDD" id="cd03354">
    <property type="entry name" value="LbH_SAT"/>
    <property type="match status" value="1"/>
</dbReference>
<dbReference type="Gene3D" id="1.10.3130.10">
    <property type="entry name" value="serine acetyltransferase, domain 1"/>
    <property type="match status" value="1"/>
</dbReference>
<dbReference type="Proteomes" id="UP000624279">
    <property type="component" value="Unassembled WGS sequence"/>
</dbReference>
<dbReference type="InterPro" id="IPR001451">
    <property type="entry name" value="Hexapep"/>
</dbReference>
<evidence type="ECO:0000256" key="4">
    <source>
        <dbReference type="ARBA" id="ARBA00022679"/>
    </source>
</evidence>
<accession>A0ABR6Y984</accession>
<organism evidence="8 9">
    <name type="scientific">Undibacterium flavidum</name>
    <dbReference type="NCBI Taxonomy" id="2762297"/>
    <lineage>
        <taxon>Bacteria</taxon>
        <taxon>Pseudomonadati</taxon>
        <taxon>Pseudomonadota</taxon>
        <taxon>Betaproteobacteria</taxon>
        <taxon>Burkholderiales</taxon>
        <taxon>Oxalobacteraceae</taxon>
        <taxon>Undibacterium</taxon>
    </lineage>
</organism>
<evidence type="ECO:0000313" key="8">
    <source>
        <dbReference type="EMBL" id="MBC3873184.1"/>
    </source>
</evidence>
<dbReference type="NCBIfam" id="NF041874">
    <property type="entry name" value="EPS_EpsC"/>
    <property type="match status" value="1"/>
</dbReference>
<protein>
    <recommendedName>
        <fullName evidence="2">serine O-acetyltransferase</fullName>
        <ecNumber evidence="2">2.3.1.30</ecNumber>
    </recommendedName>
</protein>
<dbReference type="SUPFAM" id="SSF51161">
    <property type="entry name" value="Trimeric LpxA-like enzymes"/>
    <property type="match status" value="1"/>
</dbReference>
<comment type="catalytic activity">
    <reaction evidence="6">
        <text>L-serine + acetyl-CoA = O-acetyl-L-serine + CoA</text>
        <dbReference type="Rhea" id="RHEA:24560"/>
        <dbReference type="ChEBI" id="CHEBI:33384"/>
        <dbReference type="ChEBI" id="CHEBI:57287"/>
        <dbReference type="ChEBI" id="CHEBI:57288"/>
        <dbReference type="ChEBI" id="CHEBI:58340"/>
        <dbReference type="EC" id="2.3.1.30"/>
    </reaction>
</comment>
<dbReference type="EMBL" id="JACOGA010000005">
    <property type="protein sequence ID" value="MBC3873184.1"/>
    <property type="molecule type" value="Genomic_DNA"/>
</dbReference>
<dbReference type="PANTHER" id="PTHR42811">
    <property type="entry name" value="SERINE ACETYLTRANSFERASE"/>
    <property type="match status" value="1"/>
</dbReference>
<evidence type="ECO:0000256" key="5">
    <source>
        <dbReference type="ARBA" id="ARBA00023315"/>
    </source>
</evidence>
<comment type="similarity">
    <text evidence="1">Belongs to the transferase hexapeptide repeat family.</text>
</comment>
<name>A0ABR6Y984_9BURK</name>
<evidence type="ECO:0000256" key="3">
    <source>
        <dbReference type="ARBA" id="ARBA00022605"/>
    </source>
</evidence>